<dbReference type="InterPro" id="IPR050640">
    <property type="entry name" value="Bact_2-comp_sensor_kinase"/>
</dbReference>
<dbReference type="Proteomes" id="UP000186524">
    <property type="component" value="Unassembled WGS sequence"/>
</dbReference>
<evidence type="ECO:0000256" key="6">
    <source>
        <dbReference type="ARBA" id="ARBA00022777"/>
    </source>
</evidence>
<keyword evidence="6 13" id="KW-0418">Kinase</keyword>
<evidence type="ECO:0000256" key="11">
    <source>
        <dbReference type="SAM" id="Phobius"/>
    </source>
</evidence>
<dbReference type="GO" id="GO:0071555">
    <property type="term" value="P:cell wall organization"/>
    <property type="evidence" value="ECO:0007669"/>
    <property type="project" value="InterPro"/>
</dbReference>
<dbReference type="InterPro" id="IPR036890">
    <property type="entry name" value="HATPase_C_sf"/>
</dbReference>
<evidence type="ECO:0000259" key="12">
    <source>
        <dbReference type="PROSITE" id="PS50109"/>
    </source>
</evidence>
<dbReference type="SUPFAM" id="SSF55874">
    <property type="entry name" value="ATPase domain of HSP90 chaperone/DNA topoisomerase II/histidine kinase"/>
    <property type="match status" value="1"/>
</dbReference>
<dbReference type="PANTHER" id="PTHR34220">
    <property type="entry name" value="SENSOR HISTIDINE KINASE YPDA"/>
    <property type="match status" value="1"/>
</dbReference>
<feature type="transmembrane region" description="Helical" evidence="11">
    <location>
        <begin position="45"/>
        <end position="63"/>
    </location>
</feature>
<dbReference type="InterPro" id="IPR003594">
    <property type="entry name" value="HATPase_dom"/>
</dbReference>
<dbReference type="PROSITE" id="PS50109">
    <property type="entry name" value="HIS_KIN"/>
    <property type="match status" value="1"/>
</dbReference>
<feature type="transmembrane region" description="Helical" evidence="11">
    <location>
        <begin position="12"/>
        <end position="33"/>
    </location>
</feature>
<organism evidence="13 14">
    <name type="scientific">Domibacillus mangrovi</name>
    <dbReference type="NCBI Taxonomy" id="1714354"/>
    <lineage>
        <taxon>Bacteria</taxon>
        <taxon>Bacillati</taxon>
        <taxon>Bacillota</taxon>
        <taxon>Bacilli</taxon>
        <taxon>Bacillales</taxon>
        <taxon>Bacillaceae</taxon>
        <taxon>Domibacillus</taxon>
    </lineage>
</organism>
<reference evidence="13 14" key="1">
    <citation type="submission" date="2016-12" db="EMBL/GenBank/DDBJ databases">
        <title>Domibacillus sp. SAOS 44 whole genome sequencing.</title>
        <authorList>
            <person name="Verma A."/>
            <person name="Krishnamurthi S."/>
        </authorList>
    </citation>
    <scope>NUCLEOTIDE SEQUENCE [LARGE SCALE GENOMIC DNA]</scope>
    <source>
        <strain evidence="13 14">SAOS 44</strain>
    </source>
</reference>
<feature type="transmembrane region" description="Helical" evidence="11">
    <location>
        <begin position="83"/>
        <end position="103"/>
    </location>
</feature>
<keyword evidence="8 11" id="KW-1133">Transmembrane helix</keyword>
<evidence type="ECO:0000313" key="13">
    <source>
        <dbReference type="EMBL" id="OKL36727.1"/>
    </source>
</evidence>
<dbReference type="AlphaFoldDB" id="A0A1Q5P3A7"/>
<keyword evidence="7" id="KW-0067">ATP-binding</keyword>
<dbReference type="GO" id="GO:0000155">
    <property type="term" value="F:phosphorelay sensor kinase activity"/>
    <property type="evidence" value="ECO:0007669"/>
    <property type="project" value="InterPro"/>
</dbReference>
<evidence type="ECO:0000256" key="3">
    <source>
        <dbReference type="ARBA" id="ARBA00022679"/>
    </source>
</evidence>
<gene>
    <name evidence="13" type="ORF">BLL40_08300</name>
</gene>
<dbReference type="Pfam" id="PF07694">
    <property type="entry name" value="5TM-5TMR_LYT"/>
    <property type="match status" value="1"/>
</dbReference>
<evidence type="ECO:0000313" key="14">
    <source>
        <dbReference type="Proteomes" id="UP000186524"/>
    </source>
</evidence>
<evidence type="ECO:0000256" key="4">
    <source>
        <dbReference type="ARBA" id="ARBA00022692"/>
    </source>
</evidence>
<keyword evidence="2" id="KW-1003">Cell membrane</keyword>
<proteinExistence type="predicted"/>
<dbReference type="Pfam" id="PF02518">
    <property type="entry name" value="HATPase_c"/>
    <property type="match status" value="1"/>
</dbReference>
<evidence type="ECO:0000256" key="10">
    <source>
        <dbReference type="ARBA" id="ARBA00023136"/>
    </source>
</evidence>
<keyword evidence="14" id="KW-1185">Reference proteome</keyword>
<protein>
    <submittedName>
        <fullName evidence="13">Sensor histidine kinase</fullName>
    </submittedName>
</protein>
<keyword evidence="3" id="KW-0808">Transferase</keyword>
<feature type="transmembrane region" description="Helical" evidence="11">
    <location>
        <begin position="148"/>
        <end position="170"/>
    </location>
</feature>
<keyword evidence="5" id="KW-0547">Nucleotide-binding</keyword>
<dbReference type="SMART" id="SM00387">
    <property type="entry name" value="HATPase_c"/>
    <property type="match status" value="1"/>
</dbReference>
<dbReference type="InterPro" id="IPR010559">
    <property type="entry name" value="Sig_transdc_His_kin_internal"/>
</dbReference>
<dbReference type="EMBL" id="MRWQ01000006">
    <property type="protein sequence ID" value="OKL36727.1"/>
    <property type="molecule type" value="Genomic_DNA"/>
</dbReference>
<keyword evidence="9" id="KW-0902">Two-component regulatory system</keyword>
<feature type="transmembrane region" description="Helical" evidence="11">
    <location>
        <begin position="115"/>
        <end position="136"/>
    </location>
</feature>
<dbReference type="InterPro" id="IPR005467">
    <property type="entry name" value="His_kinase_dom"/>
</dbReference>
<dbReference type="InterPro" id="IPR011620">
    <property type="entry name" value="Sig_transdc_His_kinase_LytS_TM"/>
</dbReference>
<keyword evidence="10 11" id="KW-0472">Membrane</keyword>
<dbReference type="Pfam" id="PF06580">
    <property type="entry name" value="His_kinase"/>
    <property type="match status" value="1"/>
</dbReference>
<evidence type="ECO:0000256" key="2">
    <source>
        <dbReference type="ARBA" id="ARBA00022475"/>
    </source>
</evidence>
<evidence type="ECO:0000256" key="9">
    <source>
        <dbReference type="ARBA" id="ARBA00023012"/>
    </source>
</evidence>
<evidence type="ECO:0000256" key="8">
    <source>
        <dbReference type="ARBA" id="ARBA00022989"/>
    </source>
</evidence>
<accession>A0A1Q5P3A7</accession>
<comment type="caution">
    <text evidence="13">The sequence shown here is derived from an EMBL/GenBank/DDBJ whole genome shotgun (WGS) entry which is preliminary data.</text>
</comment>
<name>A0A1Q5P3A7_9BACI</name>
<feature type="transmembrane region" description="Helical" evidence="11">
    <location>
        <begin position="177"/>
        <end position="202"/>
    </location>
</feature>
<dbReference type="STRING" id="1714354.BLL40_08300"/>
<sequence>MIELLFTMLERLGIIVMIAFVLTRLSFFREIIYRDHLENDQRIKAIFFFSFFGIIGTYSGIAFNSDSGQFNVWAFDLANEEAIANSRVIGIVMAGLFGGWKVGLGTGLIAGIHRYTLGGFTDIACGSASVLAGLIAGRFHQKKNGITLSTAFFAGALSECLQMGMILLIAKPFDRALILVEQIGIPMILANGLGAALFLLIIKSVINEEEKAAALQAQKTLRLASETIKHLRNGLDAESAQLICEIVHKEVPTSAVSIMNHERILAFVGTGKPAPPLNVGNSAYTITKSGYDTVIAAPIQQGAKNAGLLLFYFRSEKEATELAIESLLGISSLLGNQLKMAEIEKTFSLAKEAEIKALQAQISPHFLFNSLNTIVSLTRIEPDKARRLLLSLSHFLRKNLSATTAEWTTLLEELQHVKAYLSIEETRFEDKLSVRYHIDDTILHAMVPPLTLQPIVENAVKYSLSETNSHSEVTVSIKQCKDSVIICVCDNGPGIEVEQLAIIGQQPVSSDNGSGIGLYNVNRRLIMLFGETSKLIFTKRESGGTSVSFSVPMKGMVNDESSNTSTRR</sequence>
<evidence type="ECO:0000256" key="7">
    <source>
        <dbReference type="ARBA" id="ARBA00022840"/>
    </source>
</evidence>
<dbReference type="Gene3D" id="3.30.565.10">
    <property type="entry name" value="Histidine kinase-like ATPase, C-terminal domain"/>
    <property type="match status" value="1"/>
</dbReference>
<keyword evidence="4 11" id="KW-0812">Transmembrane</keyword>
<dbReference type="GO" id="GO:0005524">
    <property type="term" value="F:ATP binding"/>
    <property type="evidence" value="ECO:0007669"/>
    <property type="project" value="UniProtKB-KW"/>
</dbReference>
<evidence type="ECO:0000256" key="1">
    <source>
        <dbReference type="ARBA" id="ARBA00004651"/>
    </source>
</evidence>
<feature type="domain" description="Histidine kinase" evidence="12">
    <location>
        <begin position="452"/>
        <end position="555"/>
    </location>
</feature>
<evidence type="ECO:0000256" key="5">
    <source>
        <dbReference type="ARBA" id="ARBA00022741"/>
    </source>
</evidence>
<dbReference type="OrthoDB" id="9776552at2"/>
<dbReference type="GO" id="GO:0005886">
    <property type="term" value="C:plasma membrane"/>
    <property type="evidence" value="ECO:0007669"/>
    <property type="project" value="UniProtKB-SubCell"/>
</dbReference>
<dbReference type="PANTHER" id="PTHR34220:SF7">
    <property type="entry name" value="SENSOR HISTIDINE KINASE YPDA"/>
    <property type="match status" value="1"/>
</dbReference>
<comment type="subcellular location">
    <subcellularLocation>
        <location evidence="1">Cell membrane</location>
        <topology evidence="1">Multi-pass membrane protein</topology>
    </subcellularLocation>
</comment>